<comment type="caution">
    <text evidence="1">The sequence shown here is derived from an EMBL/GenBank/DDBJ whole genome shotgun (WGS) entry which is preliminary data.</text>
</comment>
<proteinExistence type="predicted"/>
<gene>
    <name evidence="1" type="ORF">DSO57_1036165</name>
</gene>
<organism evidence="1 2">
    <name type="scientific">Entomophthora muscae</name>
    <dbReference type="NCBI Taxonomy" id="34485"/>
    <lineage>
        <taxon>Eukaryota</taxon>
        <taxon>Fungi</taxon>
        <taxon>Fungi incertae sedis</taxon>
        <taxon>Zoopagomycota</taxon>
        <taxon>Entomophthoromycotina</taxon>
        <taxon>Entomophthoromycetes</taxon>
        <taxon>Entomophthorales</taxon>
        <taxon>Entomophthoraceae</taxon>
        <taxon>Entomophthora</taxon>
    </lineage>
</organism>
<dbReference type="EMBL" id="QTSX02003179">
    <property type="protein sequence ID" value="KAJ9071509.1"/>
    <property type="molecule type" value="Genomic_DNA"/>
</dbReference>
<reference evidence="1" key="1">
    <citation type="submission" date="2022-04" db="EMBL/GenBank/DDBJ databases">
        <title>Genome of the entomopathogenic fungus Entomophthora muscae.</title>
        <authorList>
            <person name="Elya C."/>
            <person name="Lovett B.R."/>
            <person name="Lee E."/>
            <person name="Macias A.M."/>
            <person name="Hajek A.E."/>
            <person name="De Bivort B.L."/>
            <person name="Kasson M.T."/>
            <person name="De Fine Licht H.H."/>
            <person name="Stajich J.E."/>
        </authorList>
    </citation>
    <scope>NUCLEOTIDE SEQUENCE</scope>
    <source>
        <strain evidence="1">Berkeley</strain>
    </source>
</reference>
<sequence>MHLHNVLVAQHSSLDGQAICAKLSPDSASNGPYIIKDRIIYQNNKVWVPKELQLCVMTEHHNPPLFGHPSTKKLPKLVVNTAFYHVSILPLVGHFKDKYLAFAFVSQNELMTKSGSTISWFLDPAQLTCPTHADGK</sequence>
<evidence type="ECO:0000313" key="2">
    <source>
        <dbReference type="Proteomes" id="UP001165960"/>
    </source>
</evidence>
<protein>
    <submittedName>
        <fullName evidence="1">Uncharacterized protein</fullName>
    </submittedName>
</protein>
<keyword evidence="2" id="KW-1185">Reference proteome</keyword>
<name>A0ACC2TA32_9FUNG</name>
<evidence type="ECO:0000313" key="1">
    <source>
        <dbReference type="EMBL" id="KAJ9071509.1"/>
    </source>
</evidence>
<accession>A0ACC2TA32</accession>
<dbReference type="Proteomes" id="UP001165960">
    <property type="component" value="Unassembled WGS sequence"/>
</dbReference>